<organism evidence="1 2">
    <name type="scientific">Mixta gaviniae</name>
    <dbReference type="NCBI Taxonomy" id="665914"/>
    <lineage>
        <taxon>Bacteria</taxon>
        <taxon>Pseudomonadati</taxon>
        <taxon>Pseudomonadota</taxon>
        <taxon>Gammaproteobacteria</taxon>
        <taxon>Enterobacterales</taxon>
        <taxon>Erwiniaceae</taxon>
        <taxon>Mixta</taxon>
    </lineage>
</organism>
<keyword evidence="2" id="KW-1185">Reference proteome</keyword>
<evidence type="ECO:0000313" key="2">
    <source>
        <dbReference type="Proteomes" id="UP000238365"/>
    </source>
</evidence>
<dbReference type="KEGG" id="pgz:C2E15_13655"/>
<dbReference type="Proteomes" id="UP000238365">
    <property type="component" value="Chromosome"/>
</dbReference>
<dbReference type="AlphaFoldDB" id="A0A2L0IHH8"/>
<name>A0A2L0IHH8_9GAMM</name>
<dbReference type="EMBL" id="CP026377">
    <property type="protein sequence ID" value="AUX94023.1"/>
    <property type="molecule type" value="Genomic_DNA"/>
</dbReference>
<proteinExistence type="predicted"/>
<reference evidence="1 2" key="1">
    <citation type="submission" date="2018-01" db="EMBL/GenBank/DDBJ databases">
        <title>Complete and assembled Genome of Pantoea gaviniae DSM22758T.</title>
        <authorList>
            <person name="Stevens M.J.A."/>
            <person name="Zurfluh K."/>
            <person name="Stephan R."/>
        </authorList>
    </citation>
    <scope>NUCLEOTIDE SEQUENCE [LARGE SCALE GENOMIC DNA]</scope>
    <source>
        <strain evidence="1 2">DSM 22758</strain>
    </source>
</reference>
<protein>
    <submittedName>
        <fullName evidence="1">Uncharacterized protein</fullName>
    </submittedName>
</protein>
<accession>A0A2L0IHH8</accession>
<evidence type="ECO:0000313" key="1">
    <source>
        <dbReference type="EMBL" id="AUX94023.1"/>
    </source>
</evidence>
<gene>
    <name evidence="1" type="ORF">C2E15_13655</name>
</gene>
<sequence>MLLLPGDNANKAAPTAEQKKEIIYYTSNEHLIPGAQLNETSYTRHTKSVPANAEEQSELLPQDLHIYYVVRDIAAGEKITQADLSKTNPRPFIAKEGHYVYNMIINAQHLSPALSLRAGDSVDIYIKYFNREGQRASDGRKHIANKQTLLMQPDEKSTGGGSRMTMLNFTRIANSKTVLAPVRTVEEVQGKQRQQDEEAKTYFIVLEVDEKALKRLYRLQEMGEFILFPAKKAARNHLSEAKKKTAGVAKRNLK</sequence>